<dbReference type="SUPFAM" id="SSF46894">
    <property type="entry name" value="C-terminal effector domain of the bipartite response regulators"/>
    <property type="match status" value="1"/>
</dbReference>
<evidence type="ECO:0000259" key="5">
    <source>
        <dbReference type="PROSITE" id="PS50043"/>
    </source>
</evidence>
<proteinExistence type="predicted"/>
<feature type="transmembrane region" description="Helical" evidence="4">
    <location>
        <begin position="45"/>
        <end position="65"/>
    </location>
</feature>
<dbReference type="InterPro" id="IPR036388">
    <property type="entry name" value="WH-like_DNA-bd_sf"/>
</dbReference>
<name>A0ABS9WGY8_9ACTN</name>
<dbReference type="PROSITE" id="PS50043">
    <property type="entry name" value="HTH_LUXR_2"/>
    <property type="match status" value="1"/>
</dbReference>
<evidence type="ECO:0000313" key="6">
    <source>
        <dbReference type="EMBL" id="MCI2242123.1"/>
    </source>
</evidence>
<feature type="transmembrane region" description="Helical" evidence="4">
    <location>
        <begin position="104"/>
        <end position="130"/>
    </location>
</feature>
<dbReference type="PANTHER" id="PTHR44688:SF16">
    <property type="entry name" value="DNA-BINDING TRANSCRIPTIONAL ACTIVATOR DEVR_DOSR"/>
    <property type="match status" value="1"/>
</dbReference>
<evidence type="ECO:0000256" key="2">
    <source>
        <dbReference type="ARBA" id="ARBA00023125"/>
    </source>
</evidence>
<keyword evidence="4" id="KW-0812">Transmembrane</keyword>
<feature type="domain" description="HTH luxR-type" evidence="5">
    <location>
        <begin position="188"/>
        <end position="253"/>
    </location>
</feature>
<dbReference type="Proteomes" id="UP001430755">
    <property type="component" value="Unassembled WGS sequence"/>
</dbReference>
<feature type="transmembrane region" description="Helical" evidence="4">
    <location>
        <begin position="71"/>
        <end position="92"/>
    </location>
</feature>
<dbReference type="Pfam" id="PF00196">
    <property type="entry name" value="GerE"/>
    <property type="match status" value="1"/>
</dbReference>
<keyword evidence="4" id="KW-0472">Membrane</keyword>
<protein>
    <submittedName>
        <fullName evidence="6">LuxR C-terminal-related transcriptional regulator</fullName>
    </submittedName>
</protein>
<evidence type="ECO:0000256" key="3">
    <source>
        <dbReference type="ARBA" id="ARBA00023163"/>
    </source>
</evidence>
<dbReference type="SMART" id="SM00421">
    <property type="entry name" value="HTH_LUXR"/>
    <property type="match status" value="1"/>
</dbReference>
<dbReference type="InterPro" id="IPR016032">
    <property type="entry name" value="Sig_transdc_resp-reg_C-effctor"/>
</dbReference>
<comment type="caution">
    <text evidence="6">The sequence shown here is derived from an EMBL/GenBank/DDBJ whole genome shotgun (WGS) entry which is preliminary data.</text>
</comment>
<dbReference type="InterPro" id="IPR000792">
    <property type="entry name" value="Tscrpt_reg_LuxR_C"/>
</dbReference>
<keyword evidence="1" id="KW-0805">Transcription regulation</keyword>
<keyword evidence="2" id="KW-0238">DNA-binding</keyword>
<dbReference type="Gene3D" id="1.10.10.10">
    <property type="entry name" value="Winged helix-like DNA-binding domain superfamily/Winged helix DNA-binding domain"/>
    <property type="match status" value="1"/>
</dbReference>
<keyword evidence="7" id="KW-1185">Reference proteome</keyword>
<sequence length="259" mass="28075">MAFVIAVSFAGVDGERAAFSTGAFFAPMLVVCVLLLFVNQVGFPLSSVAVPAIVTATIAASSMHFDPALSFDIAALGMFLFLAFAVVLLCSSDFGERQRQIREFLFLMVAFASGCLVGRVIVAACVAWAGGFASEALVLVSIVAAFTAMIILIRKGVTQQKAQQLFKAEEAETAAHDKEASYQVKIDDVVERHGIGNREREVLELLLEGNSASEVARRLVIVNGTAKSHIRHVYKKLGIHNRDELFAIFSLDDPLRHRD</sequence>
<dbReference type="PRINTS" id="PR00038">
    <property type="entry name" value="HTHLUXR"/>
</dbReference>
<evidence type="ECO:0000313" key="7">
    <source>
        <dbReference type="Proteomes" id="UP001430755"/>
    </source>
</evidence>
<dbReference type="EMBL" id="JAJMLW010000002">
    <property type="protein sequence ID" value="MCI2242123.1"/>
    <property type="molecule type" value="Genomic_DNA"/>
</dbReference>
<accession>A0ABS9WGY8</accession>
<reference evidence="6" key="1">
    <citation type="submission" date="2021-11" db="EMBL/GenBank/DDBJ databases">
        <title>A Novel Adlercreutzia Species, isolated from a Allomyrina dichotoma larva feces.</title>
        <authorList>
            <person name="Suh M.K."/>
        </authorList>
    </citation>
    <scope>NUCLEOTIDE SEQUENCE</scope>
    <source>
        <strain evidence="6">JBNU-10</strain>
    </source>
</reference>
<evidence type="ECO:0000256" key="1">
    <source>
        <dbReference type="ARBA" id="ARBA00023015"/>
    </source>
</evidence>
<keyword evidence="4" id="KW-1133">Transmembrane helix</keyword>
<organism evidence="6 7">
    <name type="scientific">Adlercreutzia faecimuris</name>
    <dbReference type="NCBI Taxonomy" id="2897341"/>
    <lineage>
        <taxon>Bacteria</taxon>
        <taxon>Bacillati</taxon>
        <taxon>Actinomycetota</taxon>
        <taxon>Coriobacteriia</taxon>
        <taxon>Eggerthellales</taxon>
        <taxon>Eggerthellaceae</taxon>
        <taxon>Adlercreutzia</taxon>
    </lineage>
</organism>
<dbReference type="PANTHER" id="PTHR44688">
    <property type="entry name" value="DNA-BINDING TRANSCRIPTIONAL ACTIVATOR DEVR_DOSR"/>
    <property type="match status" value="1"/>
</dbReference>
<dbReference type="RefSeq" id="WP_242165030.1">
    <property type="nucleotide sequence ID" value="NZ_JAJMLW010000002.1"/>
</dbReference>
<feature type="transmembrane region" description="Helical" evidence="4">
    <location>
        <begin position="17"/>
        <end position="38"/>
    </location>
</feature>
<keyword evidence="3" id="KW-0804">Transcription</keyword>
<feature type="transmembrane region" description="Helical" evidence="4">
    <location>
        <begin position="136"/>
        <end position="153"/>
    </location>
</feature>
<gene>
    <name evidence="6" type="ORF">LPT13_07140</name>
</gene>
<evidence type="ECO:0000256" key="4">
    <source>
        <dbReference type="SAM" id="Phobius"/>
    </source>
</evidence>